<protein>
    <submittedName>
        <fullName evidence="1">Uncharacterized protein</fullName>
    </submittedName>
</protein>
<name>A0A090E4N2_MESPL</name>
<dbReference type="Proteomes" id="UP000045285">
    <property type="component" value="Unassembled WGS sequence"/>
</dbReference>
<proteinExistence type="predicted"/>
<gene>
    <name evidence="1" type="ORF">MPL3356_390159</name>
</gene>
<dbReference type="AlphaFoldDB" id="A0A090E4N2"/>
<accession>A0A090E4N2</accession>
<keyword evidence="2" id="KW-1185">Reference proteome</keyword>
<dbReference type="EMBL" id="CCMZ01000033">
    <property type="protein sequence ID" value="CDX22125.1"/>
    <property type="molecule type" value="Genomic_DNA"/>
</dbReference>
<reference evidence="2" key="1">
    <citation type="submission" date="2014-08" db="EMBL/GenBank/DDBJ databases">
        <authorList>
            <person name="Moulin L."/>
        </authorList>
    </citation>
    <scope>NUCLEOTIDE SEQUENCE [LARGE SCALE GENOMIC DNA]</scope>
</reference>
<sequence>MLPDMFVDGPVRGRAALYPTFWLVPSQGANDTGSFATLANYFTTTDSFEIDAIVAGFNAAAIGDVYSAFVATADGSHNITGTVVSAQSRFTTTATGRQHAVFSIPRTILGAGASYLVGLVITSGIGTTACRALITSGSVGTFDVELPSQGVAMPPALITSTGRAWFTQNSDAPSSATKASSAGGNNNYWVGLRVLSK</sequence>
<evidence type="ECO:0000313" key="2">
    <source>
        <dbReference type="Proteomes" id="UP000045285"/>
    </source>
</evidence>
<evidence type="ECO:0000313" key="1">
    <source>
        <dbReference type="EMBL" id="CDX22125.1"/>
    </source>
</evidence>
<organism evidence="1 2">
    <name type="scientific">Mesorhizobium plurifarium</name>
    <dbReference type="NCBI Taxonomy" id="69974"/>
    <lineage>
        <taxon>Bacteria</taxon>
        <taxon>Pseudomonadati</taxon>
        <taxon>Pseudomonadota</taxon>
        <taxon>Alphaproteobacteria</taxon>
        <taxon>Hyphomicrobiales</taxon>
        <taxon>Phyllobacteriaceae</taxon>
        <taxon>Mesorhizobium</taxon>
    </lineage>
</organism>